<dbReference type="RefSeq" id="WP_087645086.1">
    <property type="nucleotide sequence ID" value="NZ_FCON02000027.1"/>
</dbReference>
<organism evidence="1 2">
    <name type="scientific">Caballeronia choica</name>
    <dbReference type="NCBI Taxonomy" id="326476"/>
    <lineage>
        <taxon>Bacteria</taxon>
        <taxon>Pseudomonadati</taxon>
        <taxon>Pseudomonadota</taxon>
        <taxon>Betaproteobacteria</taxon>
        <taxon>Burkholderiales</taxon>
        <taxon>Burkholderiaceae</taxon>
        <taxon>Caballeronia</taxon>
    </lineage>
</organism>
<sequence length="436" mass="48865">MDLKFWKTEKHSGEPTPNWPVDTHEALRQLVTMYLRADTPPFSTWAARGIEFASNVAPIAQNGAKGYQLALWFWLFAEKHGALAARMARESFCLLANEAQPGSGDAIDPLLDLENRLARAFEAISAEQRTFREDGVSVELPMEFFLATGFLKLAPDSPYAGEASAGLQGNDYKLADCFRHATEQALAVFRPMIEAVGFDASSLPNWKWSARPGAAERHLQRRHNNPLFPLHRQMVTTNDVHEARVTDNRALLEIRHDLNDIAREFYSTNDLPLNWRPFLDGFRERLDELEDRRLIAGGPDRALSDAIAEVRLHVLTAWRNAIQTNRQSLARLDQEEAQKAERRALLYECDWTAQLLSHGSQIPPEEVVPALLSESPLDLGKAVTSLQADPRLHETLAKCRITAHRLAESVRAAGHDVPDISEKLRILDGTPGQVPA</sequence>
<dbReference type="OrthoDB" id="9058065at2"/>
<dbReference type="Proteomes" id="UP000054770">
    <property type="component" value="Unassembled WGS sequence"/>
</dbReference>
<name>A0A158IR21_9BURK</name>
<dbReference type="AlphaFoldDB" id="A0A158IR21"/>
<accession>A0A158IR21</accession>
<proteinExistence type="predicted"/>
<evidence type="ECO:0000313" key="2">
    <source>
        <dbReference type="Proteomes" id="UP000054770"/>
    </source>
</evidence>
<comment type="caution">
    <text evidence="1">The sequence shown here is derived from an EMBL/GenBank/DDBJ whole genome shotgun (WGS) entry which is preliminary data.</text>
</comment>
<reference evidence="1" key="1">
    <citation type="submission" date="2016-01" db="EMBL/GenBank/DDBJ databases">
        <authorList>
            <person name="Peeters C."/>
        </authorList>
    </citation>
    <scope>NUCLEOTIDE SEQUENCE [LARGE SCALE GENOMIC DNA]</scope>
    <source>
        <strain evidence="1">LMG 22940</strain>
    </source>
</reference>
<keyword evidence="2" id="KW-1185">Reference proteome</keyword>
<evidence type="ECO:0008006" key="3">
    <source>
        <dbReference type="Google" id="ProtNLM"/>
    </source>
</evidence>
<protein>
    <recommendedName>
        <fullName evidence="3">Tryptophan leader peptide</fullName>
    </recommendedName>
</protein>
<dbReference type="EMBL" id="FCON02000027">
    <property type="protein sequence ID" value="SAL59162.1"/>
    <property type="molecule type" value="Genomic_DNA"/>
</dbReference>
<gene>
    <name evidence="1" type="ORF">AWB68_02956</name>
</gene>
<evidence type="ECO:0000313" key="1">
    <source>
        <dbReference type="EMBL" id="SAL59162.1"/>
    </source>
</evidence>